<dbReference type="RefSeq" id="XP_001306288.1">
    <property type="nucleotide sequence ID" value="XM_001306287.1"/>
</dbReference>
<feature type="transmembrane region" description="Helical" evidence="4">
    <location>
        <begin position="20"/>
        <end position="38"/>
    </location>
</feature>
<protein>
    <recommendedName>
        <fullName evidence="5">Glycosyltransferase 61 catalytic domain-containing protein</fullName>
    </recommendedName>
</protein>
<dbReference type="PANTHER" id="PTHR48437:SF1">
    <property type="entry name" value="INITIATOR BINDING DOMAIN-CONTAINING PROTEIN"/>
    <property type="match status" value="1"/>
</dbReference>
<dbReference type="Pfam" id="PF04577">
    <property type="entry name" value="Glyco_transf_61"/>
    <property type="match status" value="1"/>
</dbReference>
<name>A2FP17_TRIV3</name>
<reference evidence="6" key="1">
    <citation type="submission" date="2006-10" db="EMBL/GenBank/DDBJ databases">
        <authorList>
            <person name="Amadeo P."/>
            <person name="Zhao Q."/>
            <person name="Wortman J."/>
            <person name="Fraser-Liggett C."/>
            <person name="Carlton J."/>
        </authorList>
    </citation>
    <scope>NUCLEOTIDE SEQUENCE</scope>
    <source>
        <strain evidence="6">G3</strain>
    </source>
</reference>
<evidence type="ECO:0000259" key="5">
    <source>
        <dbReference type="Pfam" id="PF04577"/>
    </source>
</evidence>
<keyword evidence="4" id="KW-0472">Membrane</keyword>
<dbReference type="VEuPathDB" id="TrichDB:TVAG_496800"/>
<dbReference type="PANTHER" id="PTHR48437">
    <property type="entry name" value="INITIATOR BINDING DOMAIN-CONTAINING PROTEIN"/>
    <property type="match status" value="1"/>
</dbReference>
<evidence type="ECO:0000256" key="1">
    <source>
        <dbReference type="ARBA" id="ARBA00022676"/>
    </source>
</evidence>
<dbReference type="Proteomes" id="UP000001542">
    <property type="component" value="Unassembled WGS sequence"/>
</dbReference>
<evidence type="ECO:0000256" key="3">
    <source>
        <dbReference type="ARBA" id="ARBA00023180"/>
    </source>
</evidence>
<dbReference type="InterPro" id="IPR049625">
    <property type="entry name" value="Glyco_transf_61_cat"/>
</dbReference>
<organism evidence="6 7">
    <name type="scientific">Trichomonas vaginalis (strain ATCC PRA-98 / G3)</name>
    <dbReference type="NCBI Taxonomy" id="412133"/>
    <lineage>
        <taxon>Eukaryota</taxon>
        <taxon>Metamonada</taxon>
        <taxon>Parabasalia</taxon>
        <taxon>Trichomonadida</taxon>
        <taxon>Trichomonadidae</taxon>
        <taxon>Trichomonas</taxon>
    </lineage>
</organism>
<keyword evidence="3" id="KW-0325">Glycoprotein</keyword>
<evidence type="ECO:0000313" key="6">
    <source>
        <dbReference type="EMBL" id="EAX93358.1"/>
    </source>
</evidence>
<dbReference type="GO" id="GO:0016757">
    <property type="term" value="F:glycosyltransferase activity"/>
    <property type="evidence" value="ECO:0000318"/>
    <property type="project" value="GO_Central"/>
</dbReference>
<keyword evidence="7" id="KW-1185">Reference proteome</keyword>
<keyword evidence="2" id="KW-0808">Transferase</keyword>
<dbReference type="AlphaFoldDB" id="A2FP17"/>
<dbReference type="InParanoid" id="A2FP17"/>
<evidence type="ECO:0000256" key="2">
    <source>
        <dbReference type="ARBA" id="ARBA00022679"/>
    </source>
</evidence>
<dbReference type="EMBL" id="DS113917">
    <property type="protein sequence ID" value="EAX93358.1"/>
    <property type="molecule type" value="Genomic_DNA"/>
</dbReference>
<sequence length="425" mass="49834">MNVLRERLMFLCSRQKRMIAVIFLIAISVVASLIIYIPKYLKYLDSQCYIPIFNTTIKISRHLPSSYLIKSQKILEYYHIDPNNLIIDELSRKSYDDSGVVSYNTHDKVINYAQKLSTTYAVLQNKYVNSWSLICDGKYIYIMEDYWAYRYDLKQYQHTLVGTYENVIAIGDRHADEYGHFFIDVLAPLMCIPRDIWKYSKIVVKGNNPYCTELLLSLNFTVSQILYLKEGEWILAKNLHTTLYPPSYFRHPGTAYRNLSIYLKQAFGVYDIKPTRYVLMNRDKNQKRRISNLDGIKTMLSVLYPDILWGDLRDLYPDIRSSAVSYASIKFLFGITGSNLIRTFFMHPKTVVVSCQLDFNDFNMQSIALVNEVMYFTFSTRGYNHYTYLPIYLHVEDALRAIKIGMYAAEHGKFPTNSTEYPYLR</sequence>
<evidence type="ECO:0000256" key="4">
    <source>
        <dbReference type="SAM" id="Phobius"/>
    </source>
</evidence>
<accession>A2FP17</accession>
<keyword evidence="1" id="KW-0328">Glycosyltransferase</keyword>
<gene>
    <name evidence="6" type="ORF">TVAG_496800</name>
</gene>
<reference evidence="6" key="2">
    <citation type="journal article" date="2007" name="Science">
        <title>Draft genome sequence of the sexually transmitted pathogen Trichomonas vaginalis.</title>
        <authorList>
            <person name="Carlton J.M."/>
            <person name="Hirt R.P."/>
            <person name="Silva J.C."/>
            <person name="Delcher A.L."/>
            <person name="Schatz M."/>
            <person name="Zhao Q."/>
            <person name="Wortman J.R."/>
            <person name="Bidwell S.L."/>
            <person name="Alsmark U.C.M."/>
            <person name="Besteiro S."/>
            <person name="Sicheritz-Ponten T."/>
            <person name="Noel C.J."/>
            <person name="Dacks J.B."/>
            <person name="Foster P.G."/>
            <person name="Simillion C."/>
            <person name="Van de Peer Y."/>
            <person name="Miranda-Saavedra D."/>
            <person name="Barton G.J."/>
            <person name="Westrop G.D."/>
            <person name="Mueller S."/>
            <person name="Dessi D."/>
            <person name="Fiori P.L."/>
            <person name="Ren Q."/>
            <person name="Paulsen I."/>
            <person name="Zhang H."/>
            <person name="Bastida-Corcuera F.D."/>
            <person name="Simoes-Barbosa A."/>
            <person name="Brown M.T."/>
            <person name="Hayes R.D."/>
            <person name="Mukherjee M."/>
            <person name="Okumura C.Y."/>
            <person name="Schneider R."/>
            <person name="Smith A.J."/>
            <person name="Vanacova S."/>
            <person name="Villalvazo M."/>
            <person name="Haas B.J."/>
            <person name="Pertea M."/>
            <person name="Feldblyum T.V."/>
            <person name="Utterback T.R."/>
            <person name="Shu C.L."/>
            <person name="Osoegawa K."/>
            <person name="de Jong P.J."/>
            <person name="Hrdy I."/>
            <person name="Horvathova L."/>
            <person name="Zubacova Z."/>
            <person name="Dolezal P."/>
            <person name="Malik S.B."/>
            <person name="Logsdon J.M. Jr."/>
            <person name="Henze K."/>
            <person name="Gupta A."/>
            <person name="Wang C.C."/>
            <person name="Dunne R.L."/>
            <person name="Upcroft J.A."/>
            <person name="Upcroft P."/>
            <person name="White O."/>
            <person name="Salzberg S.L."/>
            <person name="Tang P."/>
            <person name="Chiu C.-H."/>
            <person name="Lee Y.-S."/>
            <person name="Embley T.M."/>
            <person name="Coombs G.H."/>
            <person name="Mottram J.C."/>
            <person name="Tachezy J."/>
            <person name="Fraser-Liggett C.M."/>
            <person name="Johnson P.J."/>
        </authorList>
    </citation>
    <scope>NUCLEOTIDE SEQUENCE [LARGE SCALE GENOMIC DNA]</scope>
    <source>
        <strain evidence="6">G3</strain>
    </source>
</reference>
<keyword evidence="4" id="KW-0812">Transmembrane</keyword>
<proteinExistence type="predicted"/>
<dbReference type="KEGG" id="tva:4751076"/>
<dbReference type="InterPro" id="IPR007657">
    <property type="entry name" value="Glycosyltransferase_61"/>
</dbReference>
<feature type="domain" description="Glycosyltransferase 61 catalytic" evidence="5">
    <location>
        <begin position="178"/>
        <end position="353"/>
    </location>
</feature>
<keyword evidence="4" id="KW-1133">Transmembrane helix</keyword>
<evidence type="ECO:0000313" key="7">
    <source>
        <dbReference type="Proteomes" id="UP000001542"/>
    </source>
</evidence>
<dbReference type="SMR" id="A2FP17"/>
<dbReference type="VEuPathDB" id="TrichDB:TVAGG3_0514240"/>